<evidence type="ECO:0000256" key="14">
    <source>
        <dbReference type="ARBA" id="ARBA00022949"/>
    </source>
</evidence>
<keyword evidence="8" id="KW-0796">Tight junction</keyword>
<dbReference type="EMBL" id="QBIY01012771">
    <property type="protein sequence ID" value="RXN16898.1"/>
    <property type="molecule type" value="Genomic_DNA"/>
</dbReference>
<keyword evidence="17 19" id="KW-0472">Membrane</keyword>
<dbReference type="FunFam" id="1.20.1540.10:FF:000005">
    <property type="entry name" value="Presenilins-associated rhomboid-like protein, mitochondrial"/>
    <property type="match status" value="1"/>
</dbReference>
<evidence type="ECO:0000256" key="11">
    <source>
        <dbReference type="ARBA" id="ARBA00022792"/>
    </source>
</evidence>
<feature type="transmembrane region" description="Helical" evidence="19">
    <location>
        <begin position="450"/>
        <end position="469"/>
    </location>
</feature>
<evidence type="ECO:0000256" key="16">
    <source>
        <dbReference type="ARBA" id="ARBA00023128"/>
    </source>
</evidence>
<keyword evidence="9" id="KW-1003">Cell membrane</keyword>
<evidence type="ECO:0000256" key="13">
    <source>
        <dbReference type="ARBA" id="ARBA00022946"/>
    </source>
</evidence>
<dbReference type="GO" id="GO:0005743">
    <property type="term" value="C:mitochondrial inner membrane"/>
    <property type="evidence" value="ECO:0007669"/>
    <property type="project" value="UniProtKB-SubCell"/>
</dbReference>
<dbReference type="GO" id="GO:0004252">
    <property type="term" value="F:serine-type endopeptidase activity"/>
    <property type="evidence" value="ECO:0007669"/>
    <property type="project" value="InterPro"/>
</dbReference>
<evidence type="ECO:0000256" key="4">
    <source>
        <dbReference type="ARBA" id="ARBA00004651"/>
    </source>
</evidence>
<dbReference type="EMBL" id="QBIY01011510">
    <property type="protein sequence ID" value="RXN31122.1"/>
    <property type="molecule type" value="Genomic_DNA"/>
</dbReference>
<evidence type="ECO:0000256" key="5">
    <source>
        <dbReference type="ARBA" id="ARBA00008295"/>
    </source>
</evidence>
<dbReference type="PANTHER" id="PTHR43731:SF29">
    <property type="entry name" value="PRESENILINS-ASSOCIATED RHOMBOID-LIKE PROTEIN, MITOCHONDRIAL"/>
    <property type="match status" value="1"/>
</dbReference>
<reference evidence="21 22" key="1">
    <citation type="submission" date="2018-03" db="EMBL/GenBank/DDBJ databases">
        <title>Draft genome sequence of Rohu Carp (Labeo rohita).</title>
        <authorList>
            <person name="Das P."/>
            <person name="Kushwaha B."/>
            <person name="Joshi C.G."/>
            <person name="Kumar D."/>
            <person name="Nagpure N.S."/>
            <person name="Sahoo L."/>
            <person name="Das S.P."/>
            <person name="Bit A."/>
            <person name="Patnaik S."/>
            <person name="Meher P.K."/>
            <person name="Jayasankar P."/>
            <person name="Koringa P.G."/>
            <person name="Patel N.V."/>
            <person name="Hinsu A.T."/>
            <person name="Kumar R."/>
            <person name="Pandey M."/>
            <person name="Agarwal S."/>
            <person name="Srivastava S."/>
            <person name="Singh M."/>
            <person name="Iquebal M.A."/>
            <person name="Jaiswal S."/>
            <person name="Angadi U.B."/>
            <person name="Kumar N."/>
            <person name="Raza M."/>
            <person name="Shah T.M."/>
            <person name="Rai A."/>
            <person name="Jena J.K."/>
        </authorList>
    </citation>
    <scope>NUCLEOTIDE SEQUENCE [LARGE SCALE GENOMIC DNA]</scope>
    <source>
        <strain evidence="21">DASCIFA01</strain>
        <tissue evidence="21">Testis</tissue>
    </source>
</reference>
<keyword evidence="10 19" id="KW-0812">Transmembrane</keyword>
<evidence type="ECO:0000256" key="8">
    <source>
        <dbReference type="ARBA" id="ARBA00022427"/>
    </source>
</evidence>
<evidence type="ECO:0007829" key="23">
    <source>
        <dbReference type="PeptideAtlas" id="A0A498NGY9"/>
    </source>
</evidence>
<feature type="transmembrane region" description="Helical" evidence="19">
    <location>
        <begin position="289"/>
        <end position="312"/>
    </location>
</feature>
<feature type="transmembrane region" description="Helical" evidence="19">
    <location>
        <begin position="489"/>
        <end position="512"/>
    </location>
</feature>
<evidence type="ECO:0000256" key="6">
    <source>
        <dbReference type="ARBA" id="ARBA00009045"/>
    </source>
</evidence>
<dbReference type="PROSITE" id="PS01346">
    <property type="entry name" value="CLAUDIN"/>
    <property type="match status" value="1"/>
</dbReference>
<dbReference type="Gene3D" id="1.20.1540.10">
    <property type="entry name" value="Rhomboid-like"/>
    <property type="match status" value="1"/>
</dbReference>
<evidence type="ECO:0000256" key="12">
    <source>
        <dbReference type="ARBA" id="ARBA00022801"/>
    </source>
</evidence>
<comment type="similarity">
    <text evidence="5">Belongs to the claudin family.</text>
</comment>
<dbReference type="InterPro" id="IPR017974">
    <property type="entry name" value="Claudin_CS"/>
</dbReference>
<dbReference type="EC" id="3.4.21.105" evidence="7"/>
<evidence type="ECO:0000313" key="21">
    <source>
        <dbReference type="EMBL" id="RXN31122.1"/>
    </source>
</evidence>
<evidence type="ECO:0000256" key="10">
    <source>
        <dbReference type="ARBA" id="ARBA00022692"/>
    </source>
</evidence>
<dbReference type="FunFam" id="1.20.140.150:FF:000001">
    <property type="entry name" value="Claudin"/>
    <property type="match status" value="1"/>
</dbReference>
<sequence>MMAVRGSVFRWVSEDIINKHYLTNRFTLQTQQRCGFRKIAKKVEPKKGVAEEVEQSEILHKKGVAPPPDPPTPHVPTRSFGRLVKPFVFTIGFTGCSFGGAAIWQYESLKSRVQSYFDDVKADWLEKIRPQKQGDLRKQVNQWWNSLSDGQKTVTGIIAANALVFCCWRVPSLQRSMVKYFTSNPSSKALCWPMLLSTFSHYSLFHMAANMYVLWSFSTSIVNMMGKEQFMALYLSAGVISTFVSYVSKTAMGRFGPSLGASGAIMTVLAAVCTKMPEAKLAIIFLPMYTFTAGNALKAIVALDTTGLILGWRFFDHAAHLGGALFGMMASTVLQLVGLFLGIVGWCLESSSTNSAVWKKASHGDAVVTASSRFEGLWLSCASTSLGSVQCQKFKTILGLPGHIQACRALMIIALILGLLGVILAVMGLKCTKLGSTSEESKGKISLIAGIFYILSGLCVMIAVSWYAARVVQEFYDPRYLGTRYELGVGLYLGWAAGALAILGGGILCTSFKSSGSAKSRNYNYTASQPQKIYKSPPSENSASKAYV</sequence>
<feature type="compositionally biased region" description="Polar residues" evidence="18">
    <location>
        <begin position="538"/>
        <end position="548"/>
    </location>
</feature>
<keyword evidence="22" id="KW-1185">Reference proteome</keyword>
<name>A0A498NGY9_LABRO</name>
<keyword evidence="16" id="KW-0496">Mitochondrion</keyword>
<evidence type="ECO:0000256" key="17">
    <source>
        <dbReference type="ARBA" id="ARBA00023136"/>
    </source>
</evidence>
<keyword evidence="13" id="KW-0809">Transit peptide</keyword>
<feature type="transmembrane region" description="Helical" evidence="19">
    <location>
        <begin position="259"/>
        <end position="277"/>
    </location>
</feature>
<evidence type="ECO:0000256" key="3">
    <source>
        <dbReference type="ARBA" id="ARBA00004448"/>
    </source>
</evidence>
<dbReference type="Gene3D" id="1.20.140.150">
    <property type="match status" value="1"/>
</dbReference>
<gene>
    <name evidence="21" type="ORF">ROHU_017194</name>
    <name evidence="20" type="ORF">ROHU_027375</name>
</gene>
<evidence type="ECO:0000256" key="15">
    <source>
        <dbReference type="ARBA" id="ARBA00022989"/>
    </source>
</evidence>
<dbReference type="InterPro" id="IPR035952">
    <property type="entry name" value="Rhomboid-like_sf"/>
</dbReference>
<comment type="subcellular location">
    <subcellularLocation>
        <location evidence="2">Cell junction</location>
        <location evidence="2">Tight junction</location>
    </subcellularLocation>
    <subcellularLocation>
        <location evidence="4">Cell membrane</location>
        <topology evidence="4">Multi-pass membrane protein</topology>
    </subcellularLocation>
    <subcellularLocation>
        <location evidence="3">Mitochondrion inner membrane</location>
        <topology evidence="3">Multi-pass membrane protein</topology>
    </subcellularLocation>
</comment>
<feature type="region of interest" description="Disordered" evidence="18">
    <location>
        <begin position="529"/>
        <end position="548"/>
    </location>
</feature>
<dbReference type="AlphaFoldDB" id="A0A498NGY9"/>
<evidence type="ECO:0000256" key="7">
    <source>
        <dbReference type="ARBA" id="ARBA00013039"/>
    </source>
</evidence>
<comment type="similarity">
    <text evidence="6">Belongs to the peptidase S54 family.</text>
</comment>
<dbReference type="PANTHER" id="PTHR43731">
    <property type="entry name" value="RHOMBOID PROTEASE"/>
    <property type="match status" value="1"/>
</dbReference>
<comment type="catalytic activity">
    <reaction evidence="1">
        <text>Cleaves type-1 transmembrane domains using a catalytic dyad composed of serine and histidine that are contributed by different transmembrane domains.</text>
        <dbReference type="EC" id="3.4.21.105"/>
    </reaction>
</comment>
<feature type="transmembrane region" description="Helical" evidence="19">
    <location>
        <begin position="87"/>
        <end position="106"/>
    </location>
</feature>
<keyword evidence="15 19" id="KW-1133">Transmembrane helix</keyword>
<dbReference type="Proteomes" id="UP000290572">
    <property type="component" value="Unassembled WGS sequence"/>
</dbReference>
<comment type="caution">
    <text evidence="21">The sequence shown here is derived from an EMBL/GenBank/DDBJ whole genome shotgun (WGS) entry which is preliminary data.</text>
</comment>
<dbReference type="GO" id="GO:0005886">
    <property type="term" value="C:plasma membrane"/>
    <property type="evidence" value="ECO:0007669"/>
    <property type="project" value="UniProtKB-SubCell"/>
</dbReference>
<evidence type="ECO:0000256" key="9">
    <source>
        <dbReference type="ARBA" id="ARBA00022475"/>
    </source>
</evidence>
<keyword evidence="11" id="KW-0999">Mitochondrion inner membrane</keyword>
<feature type="transmembrane region" description="Helical" evidence="19">
    <location>
        <begin position="190"/>
        <end position="209"/>
    </location>
</feature>
<dbReference type="PRINTS" id="PR01077">
    <property type="entry name" value="CLAUDIN"/>
</dbReference>
<dbReference type="Pfam" id="PF00822">
    <property type="entry name" value="PMP22_Claudin"/>
    <property type="match status" value="1"/>
</dbReference>
<feature type="transmembrane region" description="Helical" evidence="19">
    <location>
        <begin position="229"/>
        <end position="247"/>
    </location>
</feature>
<evidence type="ECO:0000256" key="18">
    <source>
        <dbReference type="SAM" id="MobiDB-lite"/>
    </source>
</evidence>
<dbReference type="STRING" id="84645.A0A498NGY9"/>
<evidence type="ECO:0000256" key="2">
    <source>
        <dbReference type="ARBA" id="ARBA00004435"/>
    </source>
</evidence>
<keyword evidence="23" id="KW-1267">Proteomics identification</keyword>
<evidence type="ECO:0000313" key="22">
    <source>
        <dbReference type="Proteomes" id="UP000290572"/>
    </source>
</evidence>
<dbReference type="InterPro" id="IPR050925">
    <property type="entry name" value="Rhomboid_protease_S54"/>
</dbReference>
<proteinExistence type="evidence at protein level"/>
<organism evidence="21 22">
    <name type="scientific">Labeo rohita</name>
    <name type="common">Indian major carp</name>
    <name type="synonym">Cyprinus rohita</name>
    <dbReference type="NCBI Taxonomy" id="84645"/>
    <lineage>
        <taxon>Eukaryota</taxon>
        <taxon>Metazoa</taxon>
        <taxon>Chordata</taxon>
        <taxon>Craniata</taxon>
        <taxon>Vertebrata</taxon>
        <taxon>Euteleostomi</taxon>
        <taxon>Actinopterygii</taxon>
        <taxon>Neopterygii</taxon>
        <taxon>Teleostei</taxon>
        <taxon>Ostariophysi</taxon>
        <taxon>Cypriniformes</taxon>
        <taxon>Cyprinidae</taxon>
        <taxon>Labeoninae</taxon>
        <taxon>Labeonini</taxon>
        <taxon>Labeo</taxon>
    </lineage>
</organism>
<dbReference type="GO" id="GO:0005923">
    <property type="term" value="C:bicellular tight junction"/>
    <property type="evidence" value="ECO:0007669"/>
    <property type="project" value="UniProtKB-SubCell"/>
</dbReference>
<feature type="transmembrane region" description="Helical" evidence="19">
    <location>
        <begin position="153"/>
        <end position="170"/>
    </location>
</feature>
<feature type="transmembrane region" description="Helical" evidence="19">
    <location>
        <begin position="409"/>
        <end position="429"/>
    </location>
</feature>
<protein>
    <recommendedName>
        <fullName evidence="7">rhomboid protease</fullName>
        <ecNumber evidence="7">3.4.21.105</ecNumber>
    </recommendedName>
</protein>
<evidence type="ECO:0000256" key="19">
    <source>
        <dbReference type="SAM" id="Phobius"/>
    </source>
</evidence>
<dbReference type="SUPFAM" id="SSF144091">
    <property type="entry name" value="Rhomboid-like"/>
    <property type="match status" value="1"/>
</dbReference>
<evidence type="ECO:0000313" key="20">
    <source>
        <dbReference type="EMBL" id="RXN16898.1"/>
    </source>
</evidence>
<accession>A0A498NGY9</accession>
<keyword evidence="12" id="KW-0378">Hydrolase</keyword>
<dbReference type="GO" id="GO:0006465">
    <property type="term" value="P:signal peptide processing"/>
    <property type="evidence" value="ECO:0007669"/>
    <property type="project" value="TreeGrafter"/>
</dbReference>
<evidence type="ECO:0000256" key="1">
    <source>
        <dbReference type="ARBA" id="ARBA00000156"/>
    </source>
</evidence>
<keyword evidence="14" id="KW-0965">Cell junction</keyword>
<dbReference type="InterPro" id="IPR004031">
    <property type="entry name" value="PMP22/EMP/MP20/Claudin"/>
</dbReference>
<feature type="transmembrane region" description="Helical" evidence="19">
    <location>
        <begin position="324"/>
        <end position="346"/>
    </location>
</feature>